<evidence type="ECO:0000259" key="1">
    <source>
        <dbReference type="Pfam" id="PF05729"/>
    </source>
</evidence>
<protein>
    <recommendedName>
        <fullName evidence="1">NACHT domain-containing protein</fullName>
    </recommendedName>
</protein>
<dbReference type="SUPFAM" id="SSF52540">
    <property type="entry name" value="P-loop containing nucleoside triphosphate hydrolases"/>
    <property type="match status" value="1"/>
</dbReference>
<dbReference type="Proteomes" id="UP000619479">
    <property type="component" value="Unassembled WGS sequence"/>
</dbReference>
<keyword evidence="3" id="KW-1185">Reference proteome</keyword>
<dbReference type="AlphaFoldDB" id="A0A919MB14"/>
<dbReference type="RefSeq" id="WP_203755831.1">
    <property type="nucleotide sequence ID" value="NZ_BOMH01000097.1"/>
</dbReference>
<proteinExistence type="predicted"/>
<comment type="caution">
    <text evidence="2">The sequence shown here is derived from an EMBL/GenBank/DDBJ whole genome shotgun (WGS) entry which is preliminary data.</text>
</comment>
<reference evidence="2" key="1">
    <citation type="submission" date="2021-01" db="EMBL/GenBank/DDBJ databases">
        <title>Whole genome shotgun sequence of Actinoplanes cyaneus NBRC 14990.</title>
        <authorList>
            <person name="Komaki H."/>
            <person name="Tamura T."/>
        </authorList>
    </citation>
    <scope>NUCLEOTIDE SEQUENCE</scope>
    <source>
        <strain evidence="2">NBRC 14990</strain>
    </source>
</reference>
<evidence type="ECO:0000313" key="3">
    <source>
        <dbReference type="Proteomes" id="UP000619479"/>
    </source>
</evidence>
<feature type="domain" description="NACHT" evidence="1">
    <location>
        <begin position="332"/>
        <end position="462"/>
    </location>
</feature>
<dbReference type="EMBL" id="BOMH01000097">
    <property type="protein sequence ID" value="GID71108.1"/>
    <property type="molecule type" value="Genomic_DNA"/>
</dbReference>
<organism evidence="2 3">
    <name type="scientific">Actinoplanes cyaneus</name>
    <dbReference type="NCBI Taxonomy" id="52696"/>
    <lineage>
        <taxon>Bacteria</taxon>
        <taxon>Bacillati</taxon>
        <taxon>Actinomycetota</taxon>
        <taxon>Actinomycetes</taxon>
        <taxon>Micromonosporales</taxon>
        <taxon>Micromonosporaceae</taxon>
        <taxon>Actinoplanes</taxon>
    </lineage>
</organism>
<name>A0A919MB14_9ACTN</name>
<dbReference type="InterPro" id="IPR027417">
    <property type="entry name" value="P-loop_NTPase"/>
</dbReference>
<dbReference type="Gene3D" id="3.40.50.300">
    <property type="entry name" value="P-loop containing nucleotide triphosphate hydrolases"/>
    <property type="match status" value="1"/>
</dbReference>
<gene>
    <name evidence="2" type="ORF">Acy02nite_89890</name>
</gene>
<dbReference type="Pfam" id="PF05729">
    <property type="entry name" value="NACHT"/>
    <property type="match status" value="1"/>
</dbReference>
<sequence>MPKGDGGGVGNERGSTHRRGLAVLLAANGLVGRDLPLPSGESFVPERLEFETDQPTDDVTCISTTGRRIFFSAKRKTGDDAQSLGATVDQWVAQARARSWRDGDLLGLATAQLTGAMEHIRLALQRHHQRPGARGTVDEQKALSALKKRIAAAAPDEPHLQARVLDAAYVLVVSAVDPEDEDFQVTADRLENTIVAAGDGIAAAGALSHAFHTQAGKKSGSSMPDWVRTLRAAKLTVFADGTGPAGAAEHARQLALQGHLARLASQRGRIDLAMLAEDLPPLIVGDLADGLRVVVPDSGVRFPLRHPDRNTRPWLEPEPEPLLAIARRWPRLMLTGLPGMGKSTALRQLAARWAGDAMAPIPILVPLPKLADRCRQAADVTLSELCAAAAQSAPSGQRVDLVTVLEQRCQQGDAVLLLDAFDECGHRRSWLADGLHAILAGLPPHLGVVLATRDSSRPAARRLGLPTVDLAPAANLQQVLHHLLAHIADVRAVDAAHRERWIARRRGALRQALRGQPDIGGVPLLATLITLVVADSPTAPAPRGRAHLLRSAVQHSVLRWERHRPDTVGTEPGQPEQLLDGFAALGALLTSGPVSRAAAVHAVSAMLMQRWDVRGPGGAAALTEHILRFWDEHVGVFVATDSGLIEPRSRVFAEIGAAMAATWLPDDELAAWVSAAVTEPERRNALALTGELEPRVLPLLLVDSGDLVARAQSVISIIPRHQAVDEAQLTALLPLLINAADQTADQASAPGMPRKRDFLQALASLYLPADLRGWRRRALVQVCQTHEQRVVTAALAALTDAASDNQLLDAAQASAVRDVFALALEDMSRLNRSLSDSQPPGRGARLHRLEAQVALDSITHLSVLGEDVIPLIRQLGRSRGAGLSQDIDEALAGSGYAVPADRLPPIEQWSSVFPEQWTSLFKDDHILPVLNCAATIAEPADEIRAHQRWRLPDLCRLFDMINVRGATADGYLAAQREPDSVRLRWLKAAAIAGGLDLAAIATQATAAIAEHGNQPQPTIWTILSSPSPDRPPAADPHRLTDADLEGLLGAVAAESDWISASARQILENVTNDQLSDRLTRMLPHLPPDRYEPVAELARRIGTAPVIGAAPSTTGETTSRPTGPAALRSRFLATLMDDLRRSGGNTDES</sequence>
<dbReference type="InterPro" id="IPR007111">
    <property type="entry name" value="NACHT_NTPase"/>
</dbReference>
<evidence type="ECO:0000313" key="2">
    <source>
        <dbReference type="EMBL" id="GID71108.1"/>
    </source>
</evidence>
<accession>A0A919MB14</accession>